<evidence type="ECO:0000256" key="1">
    <source>
        <dbReference type="SAM" id="MobiDB-lite"/>
    </source>
</evidence>
<evidence type="ECO:0000313" key="2">
    <source>
        <dbReference type="EMBL" id="MFC7393541.1"/>
    </source>
</evidence>
<reference evidence="3" key="1">
    <citation type="journal article" date="2019" name="Int. J. Syst. Evol. Microbiol.">
        <title>The Global Catalogue of Microorganisms (GCM) 10K type strain sequencing project: providing services to taxonomists for standard genome sequencing and annotation.</title>
        <authorList>
            <consortium name="The Broad Institute Genomics Platform"/>
            <consortium name="The Broad Institute Genome Sequencing Center for Infectious Disease"/>
            <person name="Wu L."/>
            <person name="Ma J."/>
        </authorList>
    </citation>
    <scope>NUCLEOTIDE SEQUENCE [LARGE SCALE GENOMIC DNA]</scope>
    <source>
        <strain evidence="3">CGMCC 1.16305</strain>
    </source>
</reference>
<name>A0ABW2Q243_9BACL</name>
<feature type="region of interest" description="Disordered" evidence="1">
    <location>
        <begin position="84"/>
        <end position="142"/>
    </location>
</feature>
<dbReference type="Proteomes" id="UP001596505">
    <property type="component" value="Unassembled WGS sequence"/>
</dbReference>
<feature type="compositionally biased region" description="Low complexity" evidence="1">
    <location>
        <begin position="121"/>
        <end position="131"/>
    </location>
</feature>
<dbReference type="RefSeq" id="WP_380966331.1">
    <property type="nucleotide sequence ID" value="NZ_JBHTCO010000014.1"/>
</dbReference>
<gene>
    <name evidence="2" type="ORF">ACFQRG_11310</name>
</gene>
<keyword evidence="3" id="KW-1185">Reference proteome</keyword>
<dbReference type="EMBL" id="JBHTCO010000014">
    <property type="protein sequence ID" value="MFC7393541.1"/>
    <property type="molecule type" value="Genomic_DNA"/>
</dbReference>
<organism evidence="2 3">
    <name type="scientific">Scopulibacillus cellulosilyticus</name>
    <dbReference type="NCBI Taxonomy" id="2665665"/>
    <lineage>
        <taxon>Bacteria</taxon>
        <taxon>Bacillati</taxon>
        <taxon>Bacillota</taxon>
        <taxon>Bacilli</taxon>
        <taxon>Bacillales</taxon>
        <taxon>Sporolactobacillaceae</taxon>
        <taxon>Scopulibacillus</taxon>
    </lineage>
</organism>
<protein>
    <submittedName>
        <fullName evidence="2">Spore germination protein</fullName>
    </submittedName>
</protein>
<dbReference type="Pfam" id="PF10676">
    <property type="entry name" value="gerPA"/>
    <property type="match status" value="1"/>
</dbReference>
<dbReference type="InterPro" id="IPR019618">
    <property type="entry name" value="Spore_germination_GerPA"/>
</dbReference>
<proteinExistence type="predicted"/>
<sequence>MLSPSFFIGQIRVGSISDASVLNMGNNFPTHFESNKKQNQGFGSITGDNNSIEGIRALLNDPDFVDMLNQSEMGQLPEWLQEAVGGTEHVDIGDDEEDEQNTQDNQDAKGEAQDDQEEAQNEQSEQNNQHEQFTEDDLDYFE</sequence>
<comment type="caution">
    <text evidence="2">The sequence shown here is derived from an EMBL/GenBank/DDBJ whole genome shotgun (WGS) entry which is preliminary data.</text>
</comment>
<accession>A0ABW2Q243</accession>
<evidence type="ECO:0000313" key="3">
    <source>
        <dbReference type="Proteomes" id="UP001596505"/>
    </source>
</evidence>